<dbReference type="PANTHER" id="PTHR47027">
    <property type="entry name" value="REVERSE TRANSCRIPTASE DOMAIN-CONTAINING PROTEIN"/>
    <property type="match status" value="1"/>
</dbReference>
<feature type="domain" description="Reverse transcriptase" evidence="1">
    <location>
        <begin position="1"/>
        <end position="126"/>
    </location>
</feature>
<organism evidence="2">
    <name type="scientific">Triatoma infestans</name>
    <name type="common">Assassin bug</name>
    <dbReference type="NCBI Taxonomy" id="30076"/>
    <lineage>
        <taxon>Eukaryota</taxon>
        <taxon>Metazoa</taxon>
        <taxon>Ecdysozoa</taxon>
        <taxon>Arthropoda</taxon>
        <taxon>Hexapoda</taxon>
        <taxon>Insecta</taxon>
        <taxon>Pterygota</taxon>
        <taxon>Neoptera</taxon>
        <taxon>Paraneoptera</taxon>
        <taxon>Hemiptera</taxon>
        <taxon>Heteroptera</taxon>
        <taxon>Panheteroptera</taxon>
        <taxon>Cimicomorpha</taxon>
        <taxon>Reduviidae</taxon>
        <taxon>Triatominae</taxon>
        <taxon>Triatoma</taxon>
    </lineage>
</organism>
<accession>A0A161MH87</accession>
<name>A0A161MH87_TRIIF</name>
<dbReference type="EMBL" id="GEMB01006958">
    <property type="protein sequence ID" value="JAR96407.1"/>
    <property type="molecule type" value="Transcribed_RNA"/>
</dbReference>
<dbReference type="InterPro" id="IPR043502">
    <property type="entry name" value="DNA/RNA_pol_sf"/>
</dbReference>
<feature type="non-terminal residue" evidence="2">
    <location>
        <position position="126"/>
    </location>
</feature>
<protein>
    <submittedName>
        <fullName evidence="2">Rna-directed dna polymerase from mobile element jockey-like protein</fullName>
    </submittedName>
</protein>
<dbReference type="Pfam" id="PF00078">
    <property type="entry name" value="RVT_1"/>
    <property type="match status" value="1"/>
</dbReference>
<keyword evidence="2" id="KW-0548">Nucleotidyltransferase</keyword>
<keyword evidence="2" id="KW-0808">Transferase</keyword>
<dbReference type="InterPro" id="IPR000477">
    <property type="entry name" value="RT_dom"/>
</dbReference>
<evidence type="ECO:0000259" key="1">
    <source>
        <dbReference type="PROSITE" id="PS50878"/>
    </source>
</evidence>
<dbReference type="AlphaFoldDB" id="A0A161MH87"/>
<reference evidence="2" key="2">
    <citation type="journal article" date="2017" name="J. Med. Entomol.">
        <title>Transcriptome Analysis of the Triatoma infestans (Hemiptera: Reduviidae) Integument.</title>
        <authorList>
            <person name="Calderon-Fernandez G.M."/>
            <person name="Moriconi D.E."/>
            <person name="Dulbecco A.B."/>
            <person name="Juarez M.P."/>
        </authorList>
    </citation>
    <scope>NUCLEOTIDE SEQUENCE</scope>
    <source>
        <strain evidence="2">Int1</strain>
        <tissue evidence="2">Integument</tissue>
    </source>
</reference>
<keyword evidence="2" id="KW-0695">RNA-directed DNA polymerase</keyword>
<dbReference type="PANTHER" id="PTHR47027:SF20">
    <property type="entry name" value="REVERSE TRANSCRIPTASE-LIKE PROTEIN WITH RNA-DIRECTED DNA POLYMERASE DOMAIN"/>
    <property type="match status" value="1"/>
</dbReference>
<evidence type="ECO:0000313" key="2">
    <source>
        <dbReference type="EMBL" id="JAR96407.1"/>
    </source>
</evidence>
<dbReference type="PROSITE" id="PS50878">
    <property type="entry name" value="RT_POL"/>
    <property type="match status" value="1"/>
</dbReference>
<reference evidence="2" key="1">
    <citation type="submission" date="2016-04" db="EMBL/GenBank/DDBJ databases">
        <authorList>
            <person name="Calderon-Fernandez G.M.Sr."/>
        </authorList>
    </citation>
    <scope>NUCLEOTIDE SEQUENCE</scope>
    <source>
        <strain evidence="2">Int1</strain>
        <tissue evidence="2">Integument</tissue>
    </source>
</reference>
<proteinExistence type="predicted"/>
<sequence length="126" mass="13764">MKLNSCVAEASFTVFLFDLKAAFDSVDRGSLYLKLFNLGVSSKFINTLKSLYSEASSAVRGRVGITEFFRVKNGLRQGCLLSPILFSPFLDDLPLALEGGVRIGGTVINTLMYADDLLLLAEDPFT</sequence>
<dbReference type="GO" id="GO:0003964">
    <property type="term" value="F:RNA-directed DNA polymerase activity"/>
    <property type="evidence" value="ECO:0007669"/>
    <property type="project" value="UniProtKB-KW"/>
</dbReference>
<dbReference type="SUPFAM" id="SSF56672">
    <property type="entry name" value="DNA/RNA polymerases"/>
    <property type="match status" value="1"/>
</dbReference>